<keyword evidence="2" id="KW-0325">Glycoprotein</keyword>
<dbReference type="PANTHER" id="PTHR10605:SF56">
    <property type="entry name" value="BIFUNCTIONAL HEPARAN SULFATE N-DEACETYLASE_N-SULFOTRANSFERASE"/>
    <property type="match status" value="1"/>
</dbReference>
<dbReference type="Gene3D" id="3.40.50.300">
    <property type="entry name" value="P-loop containing nucleotide triphosphate hydrolases"/>
    <property type="match status" value="1"/>
</dbReference>
<feature type="domain" description="Sulfotransferase" evidence="3">
    <location>
        <begin position="7"/>
        <end position="214"/>
    </location>
</feature>
<proteinExistence type="predicted"/>
<organism evidence="4 5">
    <name type="scientific">Ekhidna lutea</name>
    <dbReference type="NCBI Taxonomy" id="447679"/>
    <lineage>
        <taxon>Bacteria</taxon>
        <taxon>Pseudomonadati</taxon>
        <taxon>Bacteroidota</taxon>
        <taxon>Cytophagia</taxon>
        <taxon>Cytophagales</taxon>
        <taxon>Reichenbachiellaceae</taxon>
        <taxon>Ekhidna</taxon>
    </lineage>
</organism>
<evidence type="ECO:0000313" key="4">
    <source>
        <dbReference type="EMBL" id="SNS80000.1"/>
    </source>
</evidence>
<dbReference type="InterPro" id="IPR037359">
    <property type="entry name" value="NST/OST"/>
</dbReference>
<evidence type="ECO:0000256" key="2">
    <source>
        <dbReference type="ARBA" id="ARBA00023180"/>
    </source>
</evidence>
<dbReference type="EMBL" id="FZPD01000002">
    <property type="protein sequence ID" value="SNS80000.1"/>
    <property type="molecule type" value="Genomic_DNA"/>
</dbReference>
<dbReference type="InterPro" id="IPR027417">
    <property type="entry name" value="P-loop_NTPase"/>
</dbReference>
<dbReference type="SUPFAM" id="SSF52540">
    <property type="entry name" value="P-loop containing nucleoside triphosphate hydrolases"/>
    <property type="match status" value="1"/>
</dbReference>
<name>A0A239HF72_EKHLU</name>
<keyword evidence="1 4" id="KW-0808">Transferase</keyword>
<gene>
    <name evidence="4" type="ORF">SAMN05421640_1282</name>
</gene>
<evidence type="ECO:0000313" key="5">
    <source>
        <dbReference type="Proteomes" id="UP000198393"/>
    </source>
</evidence>
<dbReference type="PANTHER" id="PTHR10605">
    <property type="entry name" value="HEPARAN SULFATE SULFOTRANSFERASE"/>
    <property type="match status" value="1"/>
</dbReference>
<reference evidence="4 5" key="1">
    <citation type="submission" date="2017-06" db="EMBL/GenBank/DDBJ databases">
        <authorList>
            <person name="Kim H.J."/>
            <person name="Triplett B.A."/>
        </authorList>
    </citation>
    <scope>NUCLEOTIDE SEQUENCE [LARGE SCALE GENOMIC DNA]</scope>
    <source>
        <strain evidence="4 5">DSM 19307</strain>
    </source>
</reference>
<dbReference type="InterPro" id="IPR000863">
    <property type="entry name" value="Sulfotransferase_dom"/>
</dbReference>
<sequence>MNSNTKKHAIIIGSMKSGTSSLFRYLGQHPEVCLSKPKEINFFSNQEPETKTIADYQKLWRPNKNHTVLLEGSTNYSKHPAFPGVPKAINDYQIDPYLIYIVRNPIDRLVSHYNHSILRNRKIEILDQYLVNVSSYHLQLAQYRKYFNKEKIHIVDFHEMVADTQRTVSRIFNFMNLKDCPIQADKVHNKTRKKLFQFKKTKPTMKSADLSSEQYSELQDRLEPDMIKFGEEYEFDIKKWGF</sequence>
<protein>
    <submittedName>
        <fullName evidence="4">Sulfotransferase domain-containing protein</fullName>
    </submittedName>
</protein>
<dbReference type="GO" id="GO:0008146">
    <property type="term" value="F:sulfotransferase activity"/>
    <property type="evidence" value="ECO:0007669"/>
    <property type="project" value="InterPro"/>
</dbReference>
<dbReference type="OrthoDB" id="981508at2"/>
<evidence type="ECO:0000256" key="1">
    <source>
        <dbReference type="ARBA" id="ARBA00022679"/>
    </source>
</evidence>
<keyword evidence="5" id="KW-1185">Reference proteome</keyword>
<dbReference type="AlphaFoldDB" id="A0A239HF72"/>
<accession>A0A239HF72</accession>
<dbReference type="Proteomes" id="UP000198393">
    <property type="component" value="Unassembled WGS sequence"/>
</dbReference>
<evidence type="ECO:0000259" key="3">
    <source>
        <dbReference type="Pfam" id="PF00685"/>
    </source>
</evidence>
<dbReference type="Pfam" id="PF00685">
    <property type="entry name" value="Sulfotransfer_1"/>
    <property type="match status" value="1"/>
</dbReference>
<dbReference type="RefSeq" id="WP_144017343.1">
    <property type="nucleotide sequence ID" value="NZ_FZPD01000002.1"/>
</dbReference>